<evidence type="ECO:0000256" key="4">
    <source>
        <dbReference type="ARBA" id="ARBA00023134"/>
    </source>
</evidence>
<organism evidence="6 7">
    <name type="scientific">Nocardia aurantia</name>
    <dbReference type="NCBI Taxonomy" id="2585199"/>
    <lineage>
        <taxon>Bacteria</taxon>
        <taxon>Bacillati</taxon>
        <taxon>Actinomycetota</taxon>
        <taxon>Actinomycetes</taxon>
        <taxon>Mycobacteriales</taxon>
        <taxon>Nocardiaceae</taxon>
        <taxon>Nocardia</taxon>
    </lineage>
</organism>
<dbReference type="InterPro" id="IPR002835">
    <property type="entry name" value="CofC"/>
</dbReference>
<dbReference type="EMBL" id="WEGI01000011">
    <property type="protein sequence ID" value="MQY29678.1"/>
    <property type="molecule type" value="Genomic_DNA"/>
</dbReference>
<sequence length="237" mass="24226">MGHMCPEAVHAVIAVKYLDHAKSRLADRLPPGDRSRLVLAMLSDTVTAAVAAGLASVTVVTPDPAVAAAVRPLGADTHPDPAVPGDPDGLNTALAAVAAAVRDQHGPVNLLALQADLPALHPEELIDMLVTAPAQGRAVVVDHAGEGTTALLVRDGTAPLAPLFGARSAQRHIASGAKDLAGDWPGLRLDVDTAADLAAAAALGVGPATTAVLREIGWSPIVDEDVIRKYPVRTRVC</sequence>
<keyword evidence="1 5" id="KW-0808">Transferase</keyword>
<dbReference type="HAMAP" id="MF_02114">
    <property type="entry name" value="CofC"/>
    <property type="match status" value="1"/>
</dbReference>
<dbReference type="Proteomes" id="UP000431401">
    <property type="component" value="Unassembled WGS sequence"/>
</dbReference>
<name>A0A7K0DVS3_9NOCA</name>
<dbReference type="Gene3D" id="3.90.550.10">
    <property type="entry name" value="Spore Coat Polysaccharide Biosynthesis Protein SpsA, Chain A"/>
    <property type="match status" value="1"/>
</dbReference>
<evidence type="ECO:0000256" key="5">
    <source>
        <dbReference type="HAMAP-Rule" id="MF_02114"/>
    </source>
</evidence>
<dbReference type="UniPathway" id="UPA00071"/>
<keyword evidence="7" id="KW-1185">Reference proteome</keyword>
<dbReference type="PANTHER" id="PTHR40392">
    <property type="entry name" value="2-PHOSPHO-L-LACTATE GUANYLYLTRANSFERASE"/>
    <property type="match status" value="1"/>
</dbReference>
<keyword evidence="3 5" id="KW-0547">Nucleotide-binding</keyword>
<feature type="binding site" evidence="5">
    <location>
        <position position="148"/>
    </location>
    <ligand>
        <name>phosphoenolpyruvate</name>
        <dbReference type="ChEBI" id="CHEBI:58702"/>
    </ligand>
</feature>
<dbReference type="GO" id="GO:0043814">
    <property type="term" value="F:phospholactate guanylyltransferase activity"/>
    <property type="evidence" value="ECO:0007669"/>
    <property type="project" value="InterPro"/>
</dbReference>
<feature type="binding site" evidence="5">
    <location>
        <position position="165"/>
    </location>
    <ligand>
        <name>phosphoenolpyruvate</name>
        <dbReference type="ChEBI" id="CHEBI:58702"/>
    </ligand>
</feature>
<dbReference type="InterPro" id="IPR029044">
    <property type="entry name" value="Nucleotide-diphossugar_trans"/>
</dbReference>
<evidence type="ECO:0000256" key="1">
    <source>
        <dbReference type="ARBA" id="ARBA00022679"/>
    </source>
</evidence>
<dbReference type="SUPFAM" id="SSF53448">
    <property type="entry name" value="Nucleotide-diphospho-sugar transferases"/>
    <property type="match status" value="1"/>
</dbReference>
<dbReference type="NCBIfam" id="TIGR03552">
    <property type="entry name" value="F420_cofC"/>
    <property type="match status" value="1"/>
</dbReference>
<comment type="similarity">
    <text evidence="5">Belongs to the CofC family.</text>
</comment>
<dbReference type="GO" id="GO:0052645">
    <property type="term" value="P:F420-0 metabolic process"/>
    <property type="evidence" value="ECO:0007669"/>
    <property type="project" value="UniProtKB-UniRule"/>
</dbReference>
<reference evidence="6 7" key="1">
    <citation type="submission" date="2019-10" db="EMBL/GenBank/DDBJ databases">
        <title>Nocardia macrotermitis sp. nov. and Nocardia aurantia sp. nov., isolated from the gut of fungus growing-termite Macrotermes natalensis.</title>
        <authorList>
            <person name="Benndorf R."/>
            <person name="Schwitalla J."/>
            <person name="Martin K."/>
            <person name="De Beer W."/>
            <person name="Kaster A.-K."/>
            <person name="Vollmers J."/>
            <person name="Poulsen M."/>
            <person name="Beemelmanns C."/>
        </authorList>
    </citation>
    <scope>NUCLEOTIDE SEQUENCE [LARGE SCALE GENOMIC DNA]</scope>
    <source>
        <strain evidence="6 7">RB56</strain>
    </source>
</reference>
<dbReference type="PANTHER" id="PTHR40392:SF1">
    <property type="entry name" value="2-PHOSPHO-L-LACTATE GUANYLYLTRANSFERASE"/>
    <property type="match status" value="1"/>
</dbReference>
<accession>A0A7K0DVS3</accession>
<proteinExistence type="inferred from homology"/>
<dbReference type="AlphaFoldDB" id="A0A7K0DVS3"/>
<evidence type="ECO:0000256" key="3">
    <source>
        <dbReference type="ARBA" id="ARBA00022741"/>
    </source>
</evidence>
<dbReference type="Pfam" id="PF01983">
    <property type="entry name" value="CofC"/>
    <property type="match status" value="1"/>
</dbReference>
<comment type="catalytic activity">
    <reaction evidence="5">
        <text>phosphoenolpyruvate + GTP + H(+) = enolpyruvoyl-2-diphospho-5'-guanosine + diphosphate</text>
        <dbReference type="Rhea" id="RHEA:30519"/>
        <dbReference type="ChEBI" id="CHEBI:15378"/>
        <dbReference type="ChEBI" id="CHEBI:33019"/>
        <dbReference type="ChEBI" id="CHEBI:37565"/>
        <dbReference type="ChEBI" id="CHEBI:58702"/>
        <dbReference type="ChEBI" id="CHEBI:143701"/>
        <dbReference type="EC" id="2.7.7.105"/>
    </reaction>
</comment>
<comment type="caution">
    <text evidence="6">The sequence shown here is derived from an EMBL/GenBank/DDBJ whole genome shotgun (WGS) entry which is preliminary data.</text>
</comment>
<comment type="pathway">
    <text evidence="5">Cofactor biosynthesis; coenzyme F420 biosynthesis.</text>
</comment>
<protein>
    <recommendedName>
        <fullName evidence="5">Phosphoenolpyruvate guanylyltransferase</fullName>
        <shortName evidence="5">PEP guanylyltransferase</shortName>
        <ecNumber evidence="5">2.7.7.105</ecNumber>
    </recommendedName>
</protein>
<evidence type="ECO:0000313" key="7">
    <source>
        <dbReference type="Proteomes" id="UP000431401"/>
    </source>
</evidence>
<keyword evidence="4 5" id="KW-0342">GTP-binding</keyword>
<gene>
    <name evidence="6" type="primary">cofC_2</name>
    <name evidence="5" type="synonym">fbiD</name>
    <name evidence="6" type="ORF">NRB56_52710</name>
</gene>
<evidence type="ECO:0000256" key="2">
    <source>
        <dbReference type="ARBA" id="ARBA00022695"/>
    </source>
</evidence>
<feature type="binding site" evidence="5">
    <location>
        <position position="168"/>
    </location>
    <ligand>
        <name>phosphoenolpyruvate</name>
        <dbReference type="ChEBI" id="CHEBI:58702"/>
    </ligand>
</feature>
<keyword evidence="2 5" id="KW-0548">Nucleotidyltransferase</keyword>
<dbReference type="GO" id="GO:0005525">
    <property type="term" value="F:GTP binding"/>
    <property type="evidence" value="ECO:0007669"/>
    <property type="project" value="UniProtKB-KW"/>
</dbReference>
<evidence type="ECO:0000313" key="6">
    <source>
        <dbReference type="EMBL" id="MQY29678.1"/>
    </source>
</evidence>
<comment type="function">
    <text evidence="5">Guanylyltransferase that catalyzes the activation of phosphoenolpyruvate (PEP) as enolpyruvoyl-2-diphospho-5'-guanosine, via the condensation of PEP with GTP. It is involved in the biosynthesis of coenzyme F420, a hydride carrier cofactor.</text>
</comment>
<dbReference type="EC" id="2.7.7.105" evidence="5"/>